<evidence type="ECO:0000256" key="4">
    <source>
        <dbReference type="ARBA" id="ARBA00022692"/>
    </source>
</evidence>
<dbReference type="RefSeq" id="WP_133680168.1">
    <property type="nucleotide sequence ID" value="NZ_SNZP01000006.1"/>
</dbReference>
<evidence type="ECO:0000256" key="1">
    <source>
        <dbReference type="ARBA" id="ARBA00004651"/>
    </source>
</evidence>
<feature type="transmembrane region" description="Helical" evidence="7">
    <location>
        <begin position="119"/>
        <end position="140"/>
    </location>
</feature>
<keyword evidence="9" id="KW-1185">Reference proteome</keyword>
<keyword evidence="6 7" id="KW-0472">Membrane</keyword>
<dbReference type="Proteomes" id="UP000295611">
    <property type="component" value="Unassembled WGS sequence"/>
</dbReference>
<dbReference type="OrthoDB" id="9804822at2"/>
<keyword evidence="5 7" id="KW-1133">Transmembrane helix</keyword>
<evidence type="ECO:0000313" key="9">
    <source>
        <dbReference type="Proteomes" id="UP000295611"/>
    </source>
</evidence>
<feature type="transmembrane region" description="Helical" evidence="7">
    <location>
        <begin position="6"/>
        <end position="28"/>
    </location>
</feature>
<dbReference type="PIRSF" id="PIRSF006324">
    <property type="entry name" value="LeuE"/>
    <property type="match status" value="1"/>
</dbReference>
<organism evidence="8 9">
    <name type="scientific">Paludibacterium purpuratum</name>
    <dbReference type="NCBI Taxonomy" id="1144873"/>
    <lineage>
        <taxon>Bacteria</taxon>
        <taxon>Pseudomonadati</taxon>
        <taxon>Pseudomonadota</taxon>
        <taxon>Betaproteobacteria</taxon>
        <taxon>Neisseriales</taxon>
        <taxon>Chromobacteriaceae</taxon>
        <taxon>Paludibacterium</taxon>
    </lineage>
</organism>
<dbReference type="GO" id="GO:0005886">
    <property type="term" value="C:plasma membrane"/>
    <property type="evidence" value="ECO:0007669"/>
    <property type="project" value="UniProtKB-SubCell"/>
</dbReference>
<feature type="transmembrane region" description="Helical" evidence="7">
    <location>
        <begin position="71"/>
        <end position="88"/>
    </location>
</feature>
<feature type="transmembrane region" description="Helical" evidence="7">
    <location>
        <begin position="191"/>
        <end position="208"/>
    </location>
</feature>
<comment type="subcellular location">
    <subcellularLocation>
        <location evidence="1">Cell membrane</location>
        <topology evidence="1">Multi-pass membrane protein</topology>
    </subcellularLocation>
</comment>
<sequence length="209" mass="22183">MNTPLYLLFCATALAAVFTPGPAVMLALQNSTLYGWRRTALSSLGNISGLLVLISASAIGLGALLRTSATLFLLLKLCGAGYLIYLGIKQWRAGGAKARQLAARPDSPPASLSLYREGLLLALSNPKAILFITALFPQFIVRDQPLLPQLILLSLTFMAMSFSALMTYALAGQLVGGNMVNTMQSARFRRATGSLFVAMGAGLLTLKAQ</sequence>
<keyword evidence="4 7" id="KW-0812">Transmembrane</keyword>
<dbReference type="GO" id="GO:0042970">
    <property type="term" value="F:homoserine transmembrane transporter activity"/>
    <property type="evidence" value="ECO:0007669"/>
    <property type="project" value="TreeGrafter"/>
</dbReference>
<dbReference type="AlphaFoldDB" id="A0A4R7B5I8"/>
<evidence type="ECO:0000256" key="6">
    <source>
        <dbReference type="ARBA" id="ARBA00023136"/>
    </source>
</evidence>
<evidence type="ECO:0000256" key="5">
    <source>
        <dbReference type="ARBA" id="ARBA00022989"/>
    </source>
</evidence>
<feature type="transmembrane region" description="Helical" evidence="7">
    <location>
        <begin position="40"/>
        <end position="65"/>
    </location>
</feature>
<reference evidence="8 9" key="1">
    <citation type="submission" date="2019-03" db="EMBL/GenBank/DDBJ databases">
        <title>Genomic Encyclopedia of Type Strains, Phase III (KMG-III): the genomes of soil and plant-associated and newly described type strains.</title>
        <authorList>
            <person name="Whitman W."/>
        </authorList>
    </citation>
    <scope>NUCLEOTIDE SEQUENCE [LARGE SCALE GENOMIC DNA]</scope>
    <source>
        <strain evidence="8 9">CECT 8976</strain>
    </source>
</reference>
<evidence type="ECO:0000256" key="2">
    <source>
        <dbReference type="ARBA" id="ARBA00007928"/>
    </source>
</evidence>
<evidence type="ECO:0000313" key="8">
    <source>
        <dbReference type="EMBL" id="TDR79934.1"/>
    </source>
</evidence>
<dbReference type="PANTHER" id="PTHR30086:SF14">
    <property type="entry name" value="HOMOSERINE_HOMOSERINE LACTONE EFFLUX PROTEIN"/>
    <property type="match status" value="1"/>
</dbReference>
<protein>
    <submittedName>
        <fullName evidence="8">Threonine/homoserine/homoserine lactone efflux protein</fullName>
    </submittedName>
</protein>
<feature type="transmembrane region" description="Helical" evidence="7">
    <location>
        <begin position="146"/>
        <end position="170"/>
    </location>
</feature>
<dbReference type="PANTHER" id="PTHR30086">
    <property type="entry name" value="ARGININE EXPORTER PROTEIN ARGO"/>
    <property type="match status" value="1"/>
</dbReference>
<proteinExistence type="inferred from homology"/>
<comment type="similarity">
    <text evidence="2">Belongs to the Rht family.</text>
</comment>
<dbReference type="EMBL" id="SNZP01000006">
    <property type="protein sequence ID" value="TDR79934.1"/>
    <property type="molecule type" value="Genomic_DNA"/>
</dbReference>
<name>A0A4R7B5I8_9NEIS</name>
<dbReference type="Pfam" id="PF01810">
    <property type="entry name" value="LysE"/>
    <property type="match status" value="1"/>
</dbReference>
<evidence type="ECO:0000256" key="7">
    <source>
        <dbReference type="SAM" id="Phobius"/>
    </source>
</evidence>
<dbReference type="InterPro" id="IPR001123">
    <property type="entry name" value="LeuE-type"/>
</dbReference>
<keyword evidence="3" id="KW-1003">Cell membrane</keyword>
<comment type="caution">
    <text evidence="8">The sequence shown here is derived from an EMBL/GenBank/DDBJ whole genome shotgun (WGS) entry which is preliminary data.</text>
</comment>
<accession>A0A4R7B5I8</accession>
<evidence type="ECO:0000256" key="3">
    <source>
        <dbReference type="ARBA" id="ARBA00022475"/>
    </source>
</evidence>
<gene>
    <name evidence="8" type="ORF">DFP86_10673</name>
</gene>